<dbReference type="Proteomes" id="UP000325440">
    <property type="component" value="Unassembled WGS sequence"/>
</dbReference>
<dbReference type="GO" id="GO:0005634">
    <property type="term" value="C:nucleus"/>
    <property type="evidence" value="ECO:0007669"/>
    <property type="project" value="TreeGrafter"/>
</dbReference>
<name>A0A5E4NDB7_9HEMI</name>
<feature type="compositionally biased region" description="Gly residues" evidence="1">
    <location>
        <begin position="124"/>
        <end position="133"/>
    </location>
</feature>
<sequence length="504" mass="54192">MLVDMRPVESSENITIMDEIDELLGTRRSYGWNSGSRPSMISAKYRLKEERRKVLKISVNKMKKIDDAESSLCRSVLINNTVKRLQAETRDDRTTGRTSPASPPSPTSTGYHGYHSPQLQAQPCGGGGTGGGNPQLVDITNLRESSPNGVGPGGVGTNGAVVGVCKTLANNNNNNINNNNNNTTTKPMMMDVQSSSLTAADQHHHHHHHHHHLNSLHNHSHHHHHHHNQHHQHHHLHQSHLHQNHHHHHNFHQTHQSSVSGCSLPVQYTYDDVEDEDDDTIASIMMQLPSSTAAGGQSSSPCGKRRRPSVDEPLDDLLSQFICNNNQREDEDVNVVDLDLHEYPAAKRLRTDEAAAAAAAVAAATAASVTSTTTSSSVTTADLCSSDCWSLMDTSCCDDTLDLYGGQVPAAVEHQDVLLPAAAAQSVAVTDCCPLPSSSSLTTLTSSASASASSSTHQDDHFGVSSTVAASGSTSPTSLSCGQASMFSEMQSAMFRNLIASLES</sequence>
<dbReference type="AlphaFoldDB" id="A0A5E4NDB7"/>
<gene>
    <name evidence="3" type="ORF">CINCED_3A004752</name>
</gene>
<dbReference type="InterPro" id="IPR009263">
    <property type="entry name" value="SERTA_dom"/>
</dbReference>
<evidence type="ECO:0000313" key="3">
    <source>
        <dbReference type="EMBL" id="VVC41782.1"/>
    </source>
</evidence>
<dbReference type="Pfam" id="PF06031">
    <property type="entry name" value="SERTA"/>
    <property type="match status" value="1"/>
</dbReference>
<dbReference type="PANTHER" id="PTHR16277">
    <property type="entry name" value="CELL DIVISION CYCLE ASSOCIATED PROTEIN 4/SERTA DOMAIN-CONTAINING PROTEIN 2"/>
    <property type="match status" value="1"/>
</dbReference>
<feature type="compositionally biased region" description="Polar residues" evidence="1">
    <location>
        <begin position="290"/>
        <end position="301"/>
    </location>
</feature>
<feature type="region of interest" description="Disordered" evidence="1">
    <location>
        <begin position="196"/>
        <end position="259"/>
    </location>
</feature>
<dbReference type="PROSITE" id="PS51053">
    <property type="entry name" value="SERTA"/>
    <property type="match status" value="1"/>
</dbReference>
<feature type="compositionally biased region" description="Basic residues" evidence="1">
    <location>
        <begin position="203"/>
        <end position="252"/>
    </location>
</feature>
<protein>
    <submittedName>
        <fullName evidence="3">SERTA domain</fullName>
    </submittedName>
</protein>
<reference evidence="3 4" key="1">
    <citation type="submission" date="2019-08" db="EMBL/GenBank/DDBJ databases">
        <authorList>
            <person name="Alioto T."/>
            <person name="Alioto T."/>
            <person name="Gomez Garrido J."/>
        </authorList>
    </citation>
    <scope>NUCLEOTIDE SEQUENCE [LARGE SCALE GENOMIC DNA]</scope>
</reference>
<feature type="region of interest" description="Disordered" evidence="1">
    <location>
        <begin position="84"/>
        <end position="155"/>
    </location>
</feature>
<feature type="domain" description="SERTA" evidence="2">
    <location>
        <begin position="47"/>
        <end position="93"/>
    </location>
</feature>
<feature type="compositionally biased region" description="Basic and acidic residues" evidence="1">
    <location>
        <begin position="85"/>
        <end position="95"/>
    </location>
</feature>
<keyword evidence="4" id="KW-1185">Reference proteome</keyword>
<proteinExistence type="predicted"/>
<evidence type="ECO:0000313" key="4">
    <source>
        <dbReference type="Proteomes" id="UP000325440"/>
    </source>
</evidence>
<accession>A0A5E4NDB7</accession>
<evidence type="ECO:0000256" key="1">
    <source>
        <dbReference type="SAM" id="MobiDB-lite"/>
    </source>
</evidence>
<feature type="region of interest" description="Disordered" evidence="1">
    <location>
        <begin position="290"/>
        <end position="310"/>
    </location>
</feature>
<dbReference type="EMBL" id="CABPRJ010001926">
    <property type="protein sequence ID" value="VVC41782.1"/>
    <property type="molecule type" value="Genomic_DNA"/>
</dbReference>
<dbReference type="InterPro" id="IPR052262">
    <property type="entry name" value="E2F-SERTA_domain_protein"/>
</dbReference>
<dbReference type="OrthoDB" id="5976204at2759"/>
<evidence type="ECO:0000259" key="2">
    <source>
        <dbReference type="PROSITE" id="PS51053"/>
    </source>
</evidence>
<dbReference type="PANTHER" id="PTHR16277:SF7">
    <property type="entry name" value="RE12330P"/>
    <property type="match status" value="1"/>
</dbReference>
<organism evidence="3 4">
    <name type="scientific">Cinara cedri</name>
    <dbReference type="NCBI Taxonomy" id="506608"/>
    <lineage>
        <taxon>Eukaryota</taxon>
        <taxon>Metazoa</taxon>
        <taxon>Ecdysozoa</taxon>
        <taxon>Arthropoda</taxon>
        <taxon>Hexapoda</taxon>
        <taxon>Insecta</taxon>
        <taxon>Pterygota</taxon>
        <taxon>Neoptera</taxon>
        <taxon>Paraneoptera</taxon>
        <taxon>Hemiptera</taxon>
        <taxon>Sternorrhyncha</taxon>
        <taxon>Aphidomorpha</taxon>
        <taxon>Aphidoidea</taxon>
        <taxon>Aphididae</taxon>
        <taxon>Lachninae</taxon>
        <taxon>Cinara</taxon>
    </lineage>
</organism>